<dbReference type="HAMAP" id="MF_00235">
    <property type="entry name" value="Adenylate_kinase_Adk"/>
    <property type="match status" value="1"/>
</dbReference>
<accession>A0A564YI46</accession>
<evidence type="ECO:0000256" key="3">
    <source>
        <dbReference type="ARBA" id="ARBA00022777"/>
    </source>
</evidence>
<dbReference type="GO" id="GO:0005524">
    <property type="term" value="F:ATP binding"/>
    <property type="evidence" value="ECO:0007669"/>
    <property type="project" value="InterPro"/>
</dbReference>
<dbReference type="InterPro" id="IPR033690">
    <property type="entry name" value="Adenylat_kinase_CS"/>
</dbReference>
<gene>
    <name evidence="5" type="ORF">WMSIL1_LOCUS6466</name>
</gene>
<dbReference type="Pfam" id="PF00406">
    <property type="entry name" value="ADK"/>
    <property type="match status" value="1"/>
</dbReference>
<proteinExistence type="inferred from homology"/>
<dbReference type="InterPro" id="IPR027417">
    <property type="entry name" value="P-loop_NTPase"/>
</dbReference>
<dbReference type="Gene3D" id="3.40.50.300">
    <property type="entry name" value="P-loop containing nucleotide triphosphate hydrolases"/>
    <property type="match status" value="1"/>
</dbReference>
<feature type="non-terminal residue" evidence="5">
    <location>
        <position position="1"/>
    </location>
</feature>
<dbReference type="SUPFAM" id="SSF52540">
    <property type="entry name" value="P-loop containing nucleoside triphosphate hydrolases"/>
    <property type="match status" value="1"/>
</dbReference>
<dbReference type="AlphaFoldDB" id="A0A564YI46"/>
<evidence type="ECO:0000256" key="1">
    <source>
        <dbReference type="ARBA" id="ARBA00022679"/>
    </source>
</evidence>
<evidence type="ECO:0000313" key="5">
    <source>
        <dbReference type="EMBL" id="VUZ46629.1"/>
    </source>
</evidence>
<dbReference type="InterPro" id="IPR000850">
    <property type="entry name" value="Adenylat/UMP-CMP_kin"/>
</dbReference>
<keyword evidence="3 4" id="KW-0418">Kinase</keyword>
<dbReference type="GO" id="GO:0019205">
    <property type="term" value="F:nucleobase-containing compound kinase activity"/>
    <property type="evidence" value="ECO:0007669"/>
    <property type="project" value="InterPro"/>
</dbReference>
<keyword evidence="2" id="KW-0547">Nucleotide-binding</keyword>
<evidence type="ECO:0000256" key="4">
    <source>
        <dbReference type="RuleBase" id="RU003330"/>
    </source>
</evidence>
<dbReference type="Proteomes" id="UP000321570">
    <property type="component" value="Unassembled WGS sequence"/>
</dbReference>
<reference evidence="5 6" key="1">
    <citation type="submission" date="2019-07" db="EMBL/GenBank/DDBJ databases">
        <authorList>
            <person name="Jastrzebski P J."/>
            <person name="Paukszto L."/>
            <person name="Jastrzebski P J."/>
        </authorList>
    </citation>
    <scope>NUCLEOTIDE SEQUENCE [LARGE SCALE GENOMIC DNA]</scope>
    <source>
        <strain evidence="5 6">WMS-il1</strain>
    </source>
</reference>
<organism evidence="5 6">
    <name type="scientific">Hymenolepis diminuta</name>
    <name type="common">Rat tapeworm</name>
    <dbReference type="NCBI Taxonomy" id="6216"/>
    <lineage>
        <taxon>Eukaryota</taxon>
        <taxon>Metazoa</taxon>
        <taxon>Spiralia</taxon>
        <taxon>Lophotrochozoa</taxon>
        <taxon>Platyhelminthes</taxon>
        <taxon>Cestoda</taxon>
        <taxon>Eucestoda</taxon>
        <taxon>Cyclophyllidea</taxon>
        <taxon>Hymenolepididae</taxon>
        <taxon>Hymenolepis</taxon>
    </lineage>
</organism>
<sequence>YVDCVHSKQGSCLLALVPISIKKSLQYFPSLLDFKMCSGEVTHNDPKVDNDFKVVFVLGPPGSGKGTICNIMSPRYAFKHLSAGDLLREEMNQADSKLAEQIKKHMKMGSMVPVEITCRLLSNAMEEARRTDGNTRFLVDGFPRNEDNKTGWERFMGHVEICKVIVVDCSDEECILRCKSRKCGRVDDDEQILKNRLAYHREHCVPIIEYYEKKGLVIHINGEQTRENVRYEVIRKLDPLFYPQAPRDQKVTEEK</sequence>
<dbReference type="GO" id="GO:0006139">
    <property type="term" value="P:nucleobase-containing compound metabolic process"/>
    <property type="evidence" value="ECO:0007669"/>
    <property type="project" value="InterPro"/>
</dbReference>
<protein>
    <submittedName>
        <fullName evidence="5">Uncharacterized protein</fullName>
    </submittedName>
</protein>
<dbReference type="PRINTS" id="PR00094">
    <property type="entry name" value="ADENYLTKNASE"/>
</dbReference>
<keyword evidence="6" id="KW-1185">Reference proteome</keyword>
<evidence type="ECO:0000256" key="2">
    <source>
        <dbReference type="ARBA" id="ARBA00022741"/>
    </source>
</evidence>
<dbReference type="PANTHER" id="PTHR23359">
    <property type="entry name" value="NUCLEOTIDE KINASE"/>
    <property type="match status" value="1"/>
</dbReference>
<comment type="similarity">
    <text evidence="4">Belongs to the adenylate kinase family.</text>
</comment>
<dbReference type="EMBL" id="CABIJS010000222">
    <property type="protein sequence ID" value="VUZ46629.1"/>
    <property type="molecule type" value="Genomic_DNA"/>
</dbReference>
<dbReference type="PROSITE" id="PS00113">
    <property type="entry name" value="ADENYLATE_KINASE"/>
    <property type="match status" value="1"/>
</dbReference>
<keyword evidence="1 4" id="KW-0808">Transferase</keyword>
<name>A0A564YI46_HYMDI</name>
<evidence type="ECO:0000313" key="6">
    <source>
        <dbReference type="Proteomes" id="UP000321570"/>
    </source>
</evidence>
<dbReference type="CDD" id="cd01428">
    <property type="entry name" value="ADK"/>
    <property type="match status" value="1"/>
</dbReference>